<comment type="cofactor">
    <cofactor evidence="8">
        <name>Mg(2+)</name>
        <dbReference type="ChEBI" id="CHEBI:18420"/>
    </cofactor>
</comment>
<evidence type="ECO:0000313" key="10">
    <source>
        <dbReference type="EMBL" id="GGH81401.1"/>
    </source>
</evidence>
<feature type="domain" description="4'-phosphopantetheinyl transferase" evidence="9">
    <location>
        <begin position="4"/>
        <end position="98"/>
    </location>
</feature>
<sequence>MIYGIGHDLLEIGRVVRVLDGRQGERFLRRVLTPAELGIARERGPRLAEFVSGRFAAKEAIVKALGCGIGHMVGFEDIEIVPDKLGKPGVTLSEEAWNRLSLPGGNDYAIHLSITHQPGMASAFAVVERTTS</sequence>
<keyword evidence="3 8" id="KW-0479">Metal-binding</keyword>
<evidence type="ECO:0000256" key="1">
    <source>
        <dbReference type="ARBA" id="ARBA00022516"/>
    </source>
</evidence>
<dbReference type="InterPro" id="IPR037143">
    <property type="entry name" value="4-PPantetheinyl_Trfase_dom_sf"/>
</dbReference>
<comment type="subcellular location">
    <subcellularLocation>
        <location evidence="8">Cytoplasm</location>
    </subcellularLocation>
</comment>
<feature type="binding site" evidence="8">
    <location>
        <position position="59"/>
    </location>
    <ligand>
        <name>Mg(2+)</name>
        <dbReference type="ChEBI" id="CHEBI:18420"/>
    </ligand>
</feature>
<dbReference type="NCBIfam" id="TIGR00516">
    <property type="entry name" value="acpS"/>
    <property type="match status" value="1"/>
</dbReference>
<evidence type="ECO:0000256" key="2">
    <source>
        <dbReference type="ARBA" id="ARBA00022679"/>
    </source>
</evidence>
<dbReference type="InterPro" id="IPR002582">
    <property type="entry name" value="ACPS"/>
</dbReference>
<dbReference type="EC" id="2.7.8.7" evidence="8"/>
<keyword evidence="1 8" id="KW-0444">Lipid biosynthesis</keyword>
<organism evidence="10 11">
    <name type="scientific">Saccharibacillus endophyticus</name>
    <dbReference type="NCBI Taxonomy" id="2060666"/>
    <lineage>
        <taxon>Bacteria</taxon>
        <taxon>Bacillati</taxon>
        <taxon>Bacillota</taxon>
        <taxon>Bacilli</taxon>
        <taxon>Bacillales</taxon>
        <taxon>Paenibacillaceae</taxon>
        <taxon>Saccharibacillus</taxon>
    </lineage>
</organism>
<dbReference type="HAMAP" id="MF_00101">
    <property type="entry name" value="AcpS"/>
    <property type="match status" value="1"/>
</dbReference>
<dbReference type="RefSeq" id="WP_172245194.1">
    <property type="nucleotide sequence ID" value="NZ_BMDD01000004.1"/>
</dbReference>
<comment type="caution">
    <text evidence="10">The sequence shown here is derived from an EMBL/GenBank/DDBJ whole genome shotgun (WGS) entry which is preliminary data.</text>
</comment>
<comment type="catalytic activity">
    <reaction evidence="8">
        <text>apo-[ACP] + CoA = holo-[ACP] + adenosine 3',5'-bisphosphate + H(+)</text>
        <dbReference type="Rhea" id="RHEA:12068"/>
        <dbReference type="Rhea" id="RHEA-COMP:9685"/>
        <dbReference type="Rhea" id="RHEA-COMP:9690"/>
        <dbReference type="ChEBI" id="CHEBI:15378"/>
        <dbReference type="ChEBI" id="CHEBI:29999"/>
        <dbReference type="ChEBI" id="CHEBI:57287"/>
        <dbReference type="ChEBI" id="CHEBI:58343"/>
        <dbReference type="ChEBI" id="CHEBI:64479"/>
        <dbReference type="EC" id="2.7.8.7"/>
    </reaction>
</comment>
<gene>
    <name evidence="8 10" type="primary">acpS</name>
    <name evidence="10" type="ORF">GCM10007362_31140</name>
</gene>
<evidence type="ECO:0000256" key="6">
    <source>
        <dbReference type="ARBA" id="ARBA00023098"/>
    </source>
</evidence>
<evidence type="ECO:0000256" key="3">
    <source>
        <dbReference type="ARBA" id="ARBA00022723"/>
    </source>
</evidence>
<dbReference type="Pfam" id="PF01648">
    <property type="entry name" value="ACPS"/>
    <property type="match status" value="1"/>
</dbReference>
<dbReference type="InterPro" id="IPR008278">
    <property type="entry name" value="4-PPantetheinyl_Trfase_dom"/>
</dbReference>
<dbReference type="Gene3D" id="3.90.470.20">
    <property type="entry name" value="4'-phosphopantetheinyl transferase domain"/>
    <property type="match status" value="1"/>
</dbReference>
<evidence type="ECO:0000313" key="11">
    <source>
        <dbReference type="Proteomes" id="UP000605427"/>
    </source>
</evidence>
<keyword evidence="5 8" id="KW-0460">Magnesium</keyword>
<proteinExistence type="inferred from homology"/>
<keyword evidence="2 8" id="KW-0808">Transferase</keyword>
<feature type="binding site" evidence="8">
    <location>
        <position position="8"/>
    </location>
    <ligand>
        <name>Mg(2+)</name>
        <dbReference type="ChEBI" id="CHEBI:18420"/>
    </ligand>
</feature>
<keyword evidence="8" id="KW-0963">Cytoplasm</keyword>
<comment type="function">
    <text evidence="8">Transfers the 4'-phosphopantetheine moiety from coenzyme A to a Ser of acyl-carrier-protein.</text>
</comment>
<keyword evidence="7 8" id="KW-0275">Fatty acid biosynthesis</keyword>
<keyword evidence="4 8" id="KW-0276">Fatty acid metabolism</keyword>
<evidence type="ECO:0000259" key="9">
    <source>
        <dbReference type="Pfam" id="PF01648"/>
    </source>
</evidence>
<dbReference type="SUPFAM" id="SSF56214">
    <property type="entry name" value="4'-phosphopantetheinyl transferase"/>
    <property type="match status" value="1"/>
</dbReference>
<evidence type="ECO:0000256" key="5">
    <source>
        <dbReference type="ARBA" id="ARBA00022842"/>
    </source>
</evidence>
<evidence type="ECO:0000256" key="8">
    <source>
        <dbReference type="HAMAP-Rule" id="MF_00101"/>
    </source>
</evidence>
<keyword evidence="6 8" id="KW-0443">Lipid metabolism</keyword>
<dbReference type="EMBL" id="BMDD01000004">
    <property type="protein sequence ID" value="GGH81401.1"/>
    <property type="molecule type" value="Genomic_DNA"/>
</dbReference>
<protein>
    <recommendedName>
        <fullName evidence="8">Holo-[acyl-carrier-protein] synthase</fullName>
        <shortName evidence="8">Holo-ACP synthase</shortName>
        <ecNumber evidence="8">2.7.8.7</ecNumber>
    </recommendedName>
    <alternativeName>
        <fullName evidence="8">4'-phosphopantetheinyl transferase AcpS</fullName>
    </alternativeName>
</protein>
<evidence type="ECO:0000256" key="4">
    <source>
        <dbReference type="ARBA" id="ARBA00022832"/>
    </source>
</evidence>
<name>A0ABQ2A0K5_9BACL</name>
<reference evidence="11" key="1">
    <citation type="journal article" date="2019" name="Int. J. Syst. Evol. Microbiol.">
        <title>The Global Catalogue of Microorganisms (GCM) 10K type strain sequencing project: providing services to taxonomists for standard genome sequencing and annotation.</title>
        <authorList>
            <consortium name="The Broad Institute Genomics Platform"/>
            <consortium name="The Broad Institute Genome Sequencing Center for Infectious Disease"/>
            <person name="Wu L."/>
            <person name="Ma J."/>
        </authorList>
    </citation>
    <scope>NUCLEOTIDE SEQUENCE [LARGE SCALE GENOMIC DNA]</scope>
    <source>
        <strain evidence="11">CCM 8702</strain>
    </source>
</reference>
<dbReference type="InterPro" id="IPR004568">
    <property type="entry name" value="Ppantetheine-prot_Trfase_dom"/>
</dbReference>
<comment type="similarity">
    <text evidence="8">Belongs to the P-Pant transferase superfamily. AcpS family.</text>
</comment>
<accession>A0ABQ2A0K5</accession>
<dbReference type="Proteomes" id="UP000605427">
    <property type="component" value="Unassembled WGS sequence"/>
</dbReference>
<dbReference type="NCBIfam" id="TIGR00556">
    <property type="entry name" value="pantethn_trn"/>
    <property type="match status" value="1"/>
</dbReference>
<evidence type="ECO:0000256" key="7">
    <source>
        <dbReference type="ARBA" id="ARBA00023160"/>
    </source>
</evidence>
<keyword evidence="11" id="KW-1185">Reference proteome</keyword>